<dbReference type="Gene3D" id="3.20.20.80">
    <property type="entry name" value="Glycosidases"/>
    <property type="match status" value="1"/>
</dbReference>
<proteinExistence type="predicted"/>
<dbReference type="EMBL" id="BKCJ011169669">
    <property type="protein sequence ID" value="GFC98035.1"/>
    <property type="molecule type" value="Genomic_DNA"/>
</dbReference>
<feature type="compositionally biased region" description="Low complexity" evidence="1">
    <location>
        <begin position="32"/>
        <end position="43"/>
    </location>
</feature>
<protein>
    <submittedName>
        <fullName evidence="2">Uncharacterized protein</fullName>
    </submittedName>
</protein>
<gene>
    <name evidence="2" type="ORF">Tci_870005</name>
</gene>
<dbReference type="AlphaFoldDB" id="A0A699SN27"/>
<sequence length="167" mass="18209">RPQGAVPGRPWQHGRALHPLHPQRAHPRAARRAAPLGRPGPHRNAGAARQSPQPRRGRHSGLPQAAPHPANAPGAHHPQRPAADRRRAPGRAESGDGQQLLTELAALSPVPVYVRAHNMLTTGDGTAALKWGSTNAYTEDKKGRPVYDWIIVDRIFDTYIQRGMKPI</sequence>
<feature type="non-terminal residue" evidence="2">
    <location>
        <position position="167"/>
    </location>
</feature>
<feature type="non-terminal residue" evidence="2">
    <location>
        <position position="1"/>
    </location>
</feature>
<feature type="compositionally biased region" description="Basic residues" evidence="1">
    <location>
        <begin position="15"/>
        <end position="31"/>
    </location>
</feature>
<accession>A0A699SN27</accession>
<feature type="compositionally biased region" description="Low complexity" evidence="1">
    <location>
        <begin position="63"/>
        <end position="76"/>
    </location>
</feature>
<organism evidence="2">
    <name type="scientific">Tanacetum cinerariifolium</name>
    <name type="common">Dalmatian daisy</name>
    <name type="synonym">Chrysanthemum cinerariifolium</name>
    <dbReference type="NCBI Taxonomy" id="118510"/>
    <lineage>
        <taxon>Eukaryota</taxon>
        <taxon>Viridiplantae</taxon>
        <taxon>Streptophyta</taxon>
        <taxon>Embryophyta</taxon>
        <taxon>Tracheophyta</taxon>
        <taxon>Spermatophyta</taxon>
        <taxon>Magnoliopsida</taxon>
        <taxon>eudicotyledons</taxon>
        <taxon>Gunneridae</taxon>
        <taxon>Pentapetalae</taxon>
        <taxon>asterids</taxon>
        <taxon>campanulids</taxon>
        <taxon>Asterales</taxon>
        <taxon>Asteraceae</taxon>
        <taxon>Asteroideae</taxon>
        <taxon>Anthemideae</taxon>
        <taxon>Anthemidinae</taxon>
        <taxon>Tanacetum</taxon>
    </lineage>
</organism>
<evidence type="ECO:0000313" key="2">
    <source>
        <dbReference type="EMBL" id="GFC98035.1"/>
    </source>
</evidence>
<name>A0A699SN27_TANCI</name>
<feature type="region of interest" description="Disordered" evidence="1">
    <location>
        <begin position="1"/>
        <end position="96"/>
    </location>
</feature>
<reference evidence="2" key="1">
    <citation type="journal article" date="2019" name="Sci. Rep.">
        <title>Draft genome of Tanacetum cinerariifolium, the natural source of mosquito coil.</title>
        <authorList>
            <person name="Yamashiro T."/>
            <person name="Shiraishi A."/>
            <person name="Satake H."/>
            <person name="Nakayama K."/>
        </authorList>
    </citation>
    <scope>NUCLEOTIDE SEQUENCE</scope>
</reference>
<evidence type="ECO:0000256" key="1">
    <source>
        <dbReference type="SAM" id="MobiDB-lite"/>
    </source>
</evidence>
<comment type="caution">
    <text evidence="2">The sequence shown here is derived from an EMBL/GenBank/DDBJ whole genome shotgun (WGS) entry which is preliminary data.</text>
</comment>